<dbReference type="FunFam" id="2.10.90.10:FF:000007">
    <property type="entry name" value="Luteinizing hormone beta subunit"/>
    <property type="match status" value="1"/>
</dbReference>
<comment type="subunit">
    <text evidence="7">Heterodimer of a common alpha chain and a unique beta chain which confers biological specificity to thyrotropin, lutropin, follitropin and gonadotropin.</text>
</comment>
<name>Q70JA4_NEOFS</name>
<evidence type="ECO:0000256" key="10">
    <source>
        <dbReference type="ARBA" id="ARBA00042931"/>
    </source>
</evidence>
<accession>Q70JA4</accession>
<protein>
    <recommendedName>
        <fullName evidence="8">Thyrotropin subunit beta</fullName>
    </recommendedName>
    <alternativeName>
        <fullName evidence="9">Thyroid-stimulating hormone subunit beta</fullName>
    </alternativeName>
    <alternativeName>
        <fullName evidence="10">Thyrotropin beta chain</fullName>
    </alternativeName>
</protein>
<dbReference type="PROSITE" id="PS00689">
    <property type="entry name" value="GLYCO_HORMONE_BETA_2"/>
    <property type="match status" value="1"/>
</dbReference>
<evidence type="ECO:0000256" key="9">
    <source>
        <dbReference type="ARBA" id="ARBA00042284"/>
    </source>
</evidence>
<reference evidence="14" key="1">
    <citation type="submission" date="2003-07" db="EMBL/GenBank/DDBJ databases">
        <title>Pituitary glycoprotein hormone ss subunits in the Australian lungfish and estimation of the relative evolution rate of these subunits within vertebrates.</title>
        <authorList>
            <person name="Querat B."/>
            <person name="Arai Y."/>
            <person name="Henri A."/>
            <person name="Longhurst T.J."/>
        </authorList>
    </citation>
    <scope>NUCLEOTIDE SEQUENCE</scope>
    <source>
        <tissue evidence="14">Pituitary</tissue>
    </source>
</reference>
<dbReference type="CDD" id="cd00069">
    <property type="entry name" value="GHB_like"/>
    <property type="match status" value="1"/>
</dbReference>
<evidence type="ECO:0000256" key="3">
    <source>
        <dbReference type="ARBA" id="ARBA00022525"/>
    </source>
</evidence>
<comment type="subcellular location">
    <subcellularLocation>
        <location evidence="1 11">Secreted</location>
    </subcellularLocation>
</comment>
<evidence type="ECO:0000256" key="5">
    <source>
        <dbReference type="ARBA" id="ARBA00023157"/>
    </source>
</evidence>
<keyword evidence="6" id="KW-0325">Glycoprotein</keyword>
<dbReference type="PANTHER" id="PTHR11515">
    <property type="entry name" value="GLYCOPROTEIN HORMONE BETA CHAIN"/>
    <property type="match status" value="1"/>
</dbReference>
<dbReference type="InterPro" id="IPR018245">
    <property type="entry name" value="Gonadotropin_bsu_CS"/>
</dbReference>
<dbReference type="Gene3D" id="2.10.90.10">
    <property type="entry name" value="Cystine-knot cytokines"/>
    <property type="match status" value="1"/>
</dbReference>
<evidence type="ECO:0000259" key="13">
    <source>
        <dbReference type="Pfam" id="PF00007"/>
    </source>
</evidence>
<evidence type="ECO:0000256" key="4">
    <source>
        <dbReference type="ARBA" id="ARBA00022702"/>
    </source>
</evidence>
<dbReference type="InterPro" id="IPR029034">
    <property type="entry name" value="Cystine-knot_cytokine"/>
</dbReference>
<comment type="similarity">
    <text evidence="2 11">Belongs to the glycoprotein hormones subunit beta family.</text>
</comment>
<evidence type="ECO:0000256" key="2">
    <source>
        <dbReference type="ARBA" id="ARBA00006552"/>
    </source>
</evidence>
<dbReference type="GO" id="GO:0005737">
    <property type="term" value="C:cytoplasm"/>
    <property type="evidence" value="ECO:0007669"/>
    <property type="project" value="TreeGrafter"/>
</dbReference>
<feature type="chain" id="PRO_5004283175" description="Thyrotropin subunit beta" evidence="12">
    <location>
        <begin position="21"/>
        <end position="143"/>
    </location>
</feature>
<dbReference type="PROSITE" id="PS00261">
    <property type="entry name" value="GLYCO_HORMONE_BETA_1"/>
    <property type="match status" value="1"/>
</dbReference>
<evidence type="ECO:0000256" key="11">
    <source>
        <dbReference type="RuleBase" id="RU004069"/>
    </source>
</evidence>
<dbReference type="InterPro" id="IPR006208">
    <property type="entry name" value="Glyco_hormone_CN"/>
</dbReference>
<dbReference type="SMART" id="SM00068">
    <property type="entry name" value="GHB"/>
    <property type="match status" value="1"/>
</dbReference>
<organism evidence="14">
    <name type="scientific">Neoceratodus forsteri</name>
    <name type="common">Australian lungfish</name>
    <name type="synonym">Ceratodus forsteri</name>
    <dbReference type="NCBI Taxonomy" id="7892"/>
    <lineage>
        <taxon>Eukaryota</taxon>
        <taxon>Metazoa</taxon>
        <taxon>Chordata</taxon>
        <taxon>Craniata</taxon>
        <taxon>Vertebrata</taxon>
        <taxon>Euteleostomi</taxon>
        <taxon>Dipnomorpha</taxon>
        <taxon>Ceratodontiformes</taxon>
        <taxon>Ceratodontoidei</taxon>
        <taxon>Ceratodontidae</taxon>
        <taxon>Neoceratodus</taxon>
    </lineage>
</organism>
<dbReference type="InterPro" id="IPR001545">
    <property type="entry name" value="Gonadotropin_bsu"/>
</dbReference>
<dbReference type="GO" id="GO:0005179">
    <property type="term" value="F:hormone activity"/>
    <property type="evidence" value="ECO:0007669"/>
    <property type="project" value="UniProtKB-KW"/>
</dbReference>
<keyword evidence="4 11" id="KW-0372">Hormone</keyword>
<sequence length="143" mass="16125">MNCLWLLPAVLLLHCRPVGSLCTMSRYMLYIEREECSHCMAINTTICTGYCMTRDPNVKILIPKSVLSQNVCTYNTIKYMTMRLPGCPPDVDPYYHFAVATSCKCSQCNTDTTDCINGAEATIQCSKPQWRIPASNSRILLIQ</sequence>
<keyword evidence="12" id="KW-0732">Signal</keyword>
<keyword evidence="5" id="KW-1015">Disulfide bond</keyword>
<proteinExistence type="evidence at transcript level"/>
<evidence type="ECO:0000256" key="1">
    <source>
        <dbReference type="ARBA" id="ARBA00004613"/>
    </source>
</evidence>
<dbReference type="SUPFAM" id="SSF57501">
    <property type="entry name" value="Cystine-knot cytokines"/>
    <property type="match status" value="1"/>
</dbReference>
<dbReference type="PANTHER" id="PTHR11515:SF5">
    <property type="entry name" value="THYROTROPIN SUBUNIT BETA"/>
    <property type="match status" value="1"/>
</dbReference>
<evidence type="ECO:0000256" key="12">
    <source>
        <dbReference type="SAM" id="SignalP"/>
    </source>
</evidence>
<dbReference type="GO" id="GO:0005615">
    <property type="term" value="C:extracellular space"/>
    <property type="evidence" value="ECO:0007669"/>
    <property type="project" value="TreeGrafter"/>
</dbReference>
<keyword evidence="3" id="KW-0964">Secreted</keyword>
<dbReference type="EMBL" id="AJ578039">
    <property type="protein sequence ID" value="CAE17336.1"/>
    <property type="molecule type" value="mRNA"/>
</dbReference>
<feature type="signal peptide" evidence="12">
    <location>
        <begin position="1"/>
        <end position="20"/>
    </location>
</feature>
<gene>
    <name evidence="14" type="primary">tsh beta</name>
</gene>
<evidence type="ECO:0000313" key="14">
    <source>
        <dbReference type="EMBL" id="CAE17336.1"/>
    </source>
</evidence>
<dbReference type="Pfam" id="PF00007">
    <property type="entry name" value="Cys_knot"/>
    <property type="match status" value="1"/>
</dbReference>
<evidence type="ECO:0000256" key="7">
    <source>
        <dbReference type="ARBA" id="ARBA00038688"/>
    </source>
</evidence>
<dbReference type="GO" id="GO:0007186">
    <property type="term" value="P:G protein-coupled receptor signaling pathway"/>
    <property type="evidence" value="ECO:0007669"/>
    <property type="project" value="TreeGrafter"/>
</dbReference>
<dbReference type="AlphaFoldDB" id="Q70JA4"/>
<feature type="domain" description="Glycoprotein hormone subunit beta" evidence="13">
    <location>
        <begin position="20"/>
        <end position="121"/>
    </location>
</feature>
<evidence type="ECO:0000256" key="8">
    <source>
        <dbReference type="ARBA" id="ARBA00039483"/>
    </source>
</evidence>
<evidence type="ECO:0000256" key="6">
    <source>
        <dbReference type="ARBA" id="ARBA00023180"/>
    </source>
</evidence>